<reference evidence="1" key="1">
    <citation type="submission" date="2020-03" db="EMBL/GenBank/DDBJ databases">
        <title>The deep terrestrial virosphere.</title>
        <authorList>
            <person name="Holmfeldt K."/>
            <person name="Nilsson E."/>
            <person name="Simone D."/>
            <person name="Lopez-Fernandez M."/>
            <person name="Wu X."/>
            <person name="de Brujin I."/>
            <person name="Lundin D."/>
            <person name="Andersson A."/>
            <person name="Bertilsson S."/>
            <person name="Dopson M."/>
        </authorList>
    </citation>
    <scope>NUCLEOTIDE SEQUENCE</scope>
    <source>
        <strain evidence="3">MM415A00170</strain>
        <strain evidence="2">MM415B00642</strain>
        <strain evidence="1">TM448A00430</strain>
        <strain evidence="4">TM448B00346</strain>
    </source>
</reference>
<proteinExistence type="predicted"/>
<evidence type="ECO:0000313" key="1">
    <source>
        <dbReference type="EMBL" id="QJA46455.1"/>
    </source>
</evidence>
<organism evidence="1">
    <name type="scientific">viral metagenome</name>
    <dbReference type="NCBI Taxonomy" id="1070528"/>
    <lineage>
        <taxon>unclassified sequences</taxon>
        <taxon>metagenomes</taxon>
        <taxon>organismal metagenomes</taxon>
    </lineage>
</organism>
<dbReference type="EMBL" id="MT144011">
    <property type="protein sequence ID" value="QJA46455.1"/>
    <property type="molecule type" value="Genomic_DNA"/>
</dbReference>
<evidence type="ECO:0000313" key="3">
    <source>
        <dbReference type="EMBL" id="QJA84750.1"/>
    </source>
</evidence>
<evidence type="ECO:0000313" key="2">
    <source>
        <dbReference type="EMBL" id="QJA63244.1"/>
    </source>
</evidence>
<dbReference type="EMBL" id="MT142534">
    <property type="protein sequence ID" value="QJA84750.1"/>
    <property type="molecule type" value="Genomic_DNA"/>
</dbReference>
<dbReference type="EMBL" id="MT144613">
    <property type="protein sequence ID" value="QJH95120.1"/>
    <property type="molecule type" value="Genomic_DNA"/>
</dbReference>
<gene>
    <name evidence="3" type="ORF">MM415A00170_0014</name>
    <name evidence="2" type="ORF">MM415B00642_0013</name>
    <name evidence="1" type="ORF">TM448A00430_0012</name>
    <name evidence="4" type="ORF">TM448B00346_0018</name>
</gene>
<dbReference type="AlphaFoldDB" id="A0A6H1ZGQ7"/>
<sequence length="909" mass="92120">MNNLAIDNKLTFSQKGKIVVKCHNRSGATLWPGDVVILDTTNSTDSDICVTIGNTADDVLVFGMVMEQIPNLGYGDIQTDGPTALLRADGNTDIAAGDELACLNTADYTTGTATFTLGSTTVAGGSTVWAAAHVGCYITATTSAERYRITAVGSTTSLTIDHAFGSATETGVAYAITFKGKAMKATTAKGGNFAVALEAYTTNDAGGVLNAWLHAPARIDASAGGNTLDEAYDEGGVGAGRTVTVDQGAVVLAGSHATNDVLQITGASGSGALIDLAQSGTGADIEGTGDTWTVSKAGVAKFDSLNTVGVIIFTADTLGTGSPMIGSDNTGDVTVNALTGKIVHLAVNDVDVVDVAGAAITLKQAVTVSTGGIAVTGASSVAGAVTVSTGGIAVTGTSSITGNTTITGDLLVSGSLTFGGNWTVGATLTVDELILDTDGTQPAGTNCYWVRDNAGDLTGNAITGKQVLIAINNTDEYTFSVTILDMNANALDNCGYIILNAATNPAGSEVFVSHDNIGDLTLNALTGKSIHFAINAVDILDLTATTLTFPASTTVSSSGTLSLGAITLGGAVACGDQAMTGVGDMTFTNGSILQTGVTASDTLLFKAYDNDTGPAYQTFITLTAGNTPACELDACILDTSVAKGTWTASGTWTIPAVTLSGAVTGGTQNLTALGNISFATGAGRQIFHEDTGEDNEIAIRGGPNAGGSGGYIAICGHAYAGTPGALNFYTSNAAGTGDVQRLGFSGAADRSLATFAVTDVLFGTGYTEYTERVAPGAGAANTARIYAVVDGGTLTDLAAVFQDGTVDIFAQEVTPLDAPTFTNSNDTEVKVVLRKEHPGQVAFVAKFADGKEFTLKEYQYHDADKIAANKGTVSNKLPAGWAVETTVQREARWAAAEATRLAAELANAS</sequence>
<accession>A0A6H1ZGQ7</accession>
<dbReference type="EMBL" id="MT141493">
    <property type="protein sequence ID" value="QJA63244.1"/>
    <property type="molecule type" value="Genomic_DNA"/>
</dbReference>
<name>A0A6H1ZGQ7_9ZZZZ</name>
<protein>
    <submittedName>
        <fullName evidence="1">Uncharacterized protein</fullName>
    </submittedName>
</protein>
<evidence type="ECO:0000313" key="4">
    <source>
        <dbReference type="EMBL" id="QJH95120.1"/>
    </source>
</evidence>